<dbReference type="Pfam" id="PF00002">
    <property type="entry name" value="7tm_2"/>
    <property type="match status" value="1"/>
</dbReference>
<keyword evidence="2 5" id="KW-0812">Transmembrane</keyword>
<name>A0ABQ9F9I5_TEGGR</name>
<reference evidence="7 8" key="1">
    <citation type="submission" date="2022-12" db="EMBL/GenBank/DDBJ databases">
        <title>Chromosome-level genome of Tegillarca granosa.</title>
        <authorList>
            <person name="Kim J."/>
        </authorList>
    </citation>
    <scope>NUCLEOTIDE SEQUENCE [LARGE SCALE GENOMIC DNA]</scope>
    <source>
        <strain evidence="7">Teg-2019</strain>
        <tissue evidence="7">Adductor muscle</tissue>
    </source>
</reference>
<dbReference type="EMBL" id="JARBDR010000342">
    <property type="protein sequence ID" value="KAJ8314000.1"/>
    <property type="molecule type" value="Genomic_DNA"/>
</dbReference>
<comment type="caution">
    <text evidence="7">The sequence shown here is derived from an EMBL/GenBank/DDBJ whole genome shotgun (WGS) entry which is preliminary data.</text>
</comment>
<feature type="transmembrane region" description="Helical" evidence="5">
    <location>
        <begin position="100"/>
        <end position="120"/>
    </location>
</feature>
<sequence length="142" mass="16062">MIIVMIEPVVTGRDSGSYRSFDWLCKIVLTLSQYPLLAIIFWMFVEGLFLHNRIVVSVFSTESPLKLFVFIGWVFLINIIRVLVTKLKTNNSEAAQIKKAIKATVILMPLLGLTNLLFLWNPEDGGSLQIAYHVTNAVLYST</sequence>
<evidence type="ECO:0000259" key="6">
    <source>
        <dbReference type="PROSITE" id="PS50261"/>
    </source>
</evidence>
<feature type="transmembrane region" description="Helical" evidence="5">
    <location>
        <begin position="65"/>
        <end position="84"/>
    </location>
</feature>
<evidence type="ECO:0000256" key="2">
    <source>
        <dbReference type="ARBA" id="ARBA00022692"/>
    </source>
</evidence>
<dbReference type="Proteomes" id="UP001217089">
    <property type="component" value="Unassembled WGS sequence"/>
</dbReference>
<proteinExistence type="predicted"/>
<dbReference type="PANTHER" id="PTHR45620">
    <property type="entry name" value="PDF RECEPTOR-LIKE PROTEIN-RELATED"/>
    <property type="match status" value="1"/>
</dbReference>
<keyword evidence="4 5" id="KW-0472">Membrane</keyword>
<keyword evidence="3 5" id="KW-1133">Transmembrane helix</keyword>
<organism evidence="7 8">
    <name type="scientific">Tegillarca granosa</name>
    <name type="common">Malaysian cockle</name>
    <name type="synonym">Anadara granosa</name>
    <dbReference type="NCBI Taxonomy" id="220873"/>
    <lineage>
        <taxon>Eukaryota</taxon>
        <taxon>Metazoa</taxon>
        <taxon>Spiralia</taxon>
        <taxon>Lophotrochozoa</taxon>
        <taxon>Mollusca</taxon>
        <taxon>Bivalvia</taxon>
        <taxon>Autobranchia</taxon>
        <taxon>Pteriomorphia</taxon>
        <taxon>Arcoida</taxon>
        <taxon>Arcoidea</taxon>
        <taxon>Arcidae</taxon>
        <taxon>Tegillarca</taxon>
    </lineage>
</organism>
<protein>
    <recommendedName>
        <fullName evidence="6">G-protein coupled receptors family 2 profile 2 domain-containing protein</fullName>
    </recommendedName>
</protein>
<feature type="non-terminal residue" evidence="7">
    <location>
        <position position="142"/>
    </location>
</feature>
<evidence type="ECO:0000313" key="8">
    <source>
        <dbReference type="Proteomes" id="UP001217089"/>
    </source>
</evidence>
<feature type="domain" description="G-protein coupled receptors family 2 profile 2" evidence="6">
    <location>
        <begin position="1"/>
        <end position="73"/>
    </location>
</feature>
<evidence type="ECO:0000313" key="7">
    <source>
        <dbReference type="EMBL" id="KAJ8314000.1"/>
    </source>
</evidence>
<dbReference type="InterPro" id="IPR000832">
    <property type="entry name" value="GPCR_2_secretin-like"/>
</dbReference>
<gene>
    <name evidence="7" type="ORF">KUTeg_008561</name>
</gene>
<evidence type="ECO:0000256" key="1">
    <source>
        <dbReference type="ARBA" id="ARBA00004141"/>
    </source>
</evidence>
<accession>A0ABQ9F9I5</accession>
<dbReference type="InterPro" id="IPR017981">
    <property type="entry name" value="GPCR_2-like_7TM"/>
</dbReference>
<comment type="subcellular location">
    <subcellularLocation>
        <location evidence="1">Membrane</location>
        <topology evidence="1">Multi-pass membrane protein</topology>
    </subcellularLocation>
</comment>
<dbReference type="Gene3D" id="1.20.1070.10">
    <property type="entry name" value="Rhodopsin 7-helix transmembrane proteins"/>
    <property type="match status" value="2"/>
</dbReference>
<feature type="transmembrane region" description="Helical" evidence="5">
    <location>
        <begin position="23"/>
        <end position="45"/>
    </location>
</feature>
<evidence type="ECO:0000256" key="3">
    <source>
        <dbReference type="ARBA" id="ARBA00022989"/>
    </source>
</evidence>
<keyword evidence="8" id="KW-1185">Reference proteome</keyword>
<evidence type="ECO:0000256" key="4">
    <source>
        <dbReference type="ARBA" id="ARBA00023136"/>
    </source>
</evidence>
<evidence type="ECO:0000256" key="5">
    <source>
        <dbReference type="SAM" id="Phobius"/>
    </source>
</evidence>
<dbReference type="InterPro" id="IPR050332">
    <property type="entry name" value="GPCR_2"/>
</dbReference>
<dbReference type="PROSITE" id="PS50261">
    <property type="entry name" value="G_PROTEIN_RECEP_F2_4"/>
    <property type="match status" value="1"/>
</dbReference>